<evidence type="ECO:0000313" key="1">
    <source>
        <dbReference type="EMBL" id="KAL2051083.1"/>
    </source>
</evidence>
<sequence length="71" mass="7647">MQEELMQEQGAAGANMTMNMTAVNDDFSDLKVIYAAKGPAIISTGQIALGFINALELEGLTDTPSVEDKYY</sequence>
<dbReference type="Proteomes" id="UP001590951">
    <property type="component" value="Unassembled WGS sequence"/>
</dbReference>
<gene>
    <name evidence="1" type="ORF">ABVK25_008677</name>
</gene>
<name>A0ABR4B5M4_9LECA</name>
<reference evidence="1 2" key="1">
    <citation type="submission" date="2024-09" db="EMBL/GenBank/DDBJ databases">
        <title>Rethinking Asexuality: The Enigmatic Case of Functional Sexual Genes in Lepraria (Stereocaulaceae).</title>
        <authorList>
            <person name="Doellman M."/>
            <person name="Sun Y."/>
            <person name="Barcenas-Pena A."/>
            <person name="Lumbsch H.T."/>
            <person name="Grewe F."/>
        </authorList>
    </citation>
    <scope>NUCLEOTIDE SEQUENCE [LARGE SCALE GENOMIC DNA]</scope>
    <source>
        <strain evidence="1 2">Grewe 0041</strain>
    </source>
</reference>
<comment type="caution">
    <text evidence="1">The sequence shown here is derived from an EMBL/GenBank/DDBJ whole genome shotgun (WGS) entry which is preliminary data.</text>
</comment>
<keyword evidence="2" id="KW-1185">Reference proteome</keyword>
<evidence type="ECO:0000313" key="2">
    <source>
        <dbReference type="Proteomes" id="UP001590951"/>
    </source>
</evidence>
<protein>
    <submittedName>
        <fullName evidence="1">Uncharacterized protein</fullName>
    </submittedName>
</protein>
<accession>A0ABR4B5M4</accession>
<organism evidence="1 2">
    <name type="scientific">Lepraria finkii</name>
    <dbReference type="NCBI Taxonomy" id="1340010"/>
    <lineage>
        <taxon>Eukaryota</taxon>
        <taxon>Fungi</taxon>
        <taxon>Dikarya</taxon>
        <taxon>Ascomycota</taxon>
        <taxon>Pezizomycotina</taxon>
        <taxon>Lecanoromycetes</taxon>
        <taxon>OSLEUM clade</taxon>
        <taxon>Lecanoromycetidae</taxon>
        <taxon>Lecanorales</taxon>
        <taxon>Lecanorineae</taxon>
        <taxon>Stereocaulaceae</taxon>
        <taxon>Lepraria</taxon>
    </lineage>
</organism>
<dbReference type="EMBL" id="JBHFEH010000039">
    <property type="protein sequence ID" value="KAL2051083.1"/>
    <property type="molecule type" value="Genomic_DNA"/>
</dbReference>
<proteinExistence type="predicted"/>